<feature type="binding site" evidence="9 11">
    <location>
        <begin position="73"/>
        <end position="75"/>
    </location>
    <ligand>
        <name>substrate</name>
    </ligand>
</feature>
<dbReference type="NCBIfam" id="TIGR00223">
    <property type="entry name" value="panD"/>
    <property type="match status" value="1"/>
</dbReference>
<feature type="active site" description="Proton donor" evidence="9 10">
    <location>
        <position position="58"/>
    </location>
</feature>
<feature type="chain" id="PRO_5021527250" description="Aspartate 1-decarboxylase beta chain" evidence="9 13">
    <location>
        <begin position="1"/>
        <end position="24"/>
    </location>
</feature>
<evidence type="ECO:0000256" key="9">
    <source>
        <dbReference type="HAMAP-Rule" id="MF_00446"/>
    </source>
</evidence>
<dbReference type="InterPro" id="IPR003190">
    <property type="entry name" value="Asp_decarbox"/>
</dbReference>
<keyword evidence="2 9" id="KW-0566">Pantothenate biosynthesis</keyword>
<keyword evidence="15" id="KW-1185">Reference proteome</keyword>
<comment type="caution">
    <text evidence="14">The sequence shown here is derived from an EMBL/GenBank/DDBJ whole genome shotgun (WGS) entry which is preliminary data.</text>
</comment>
<evidence type="ECO:0000256" key="13">
    <source>
        <dbReference type="PIRSR" id="PIRSR006246-5"/>
    </source>
</evidence>
<dbReference type="GO" id="GO:0004068">
    <property type="term" value="F:aspartate 1-decarboxylase activity"/>
    <property type="evidence" value="ECO:0007669"/>
    <property type="project" value="UniProtKB-UniRule"/>
</dbReference>
<evidence type="ECO:0000313" key="15">
    <source>
        <dbReference type="Proteomes" id="UP000298125"/>
    </source>
</evidence>
<feature type="chain" id="PRO_5021527251" description="Aspartate 1-decarboxylase alpha chain" evidence="9 13">
    <location>
        <begin position="25"/>
        <end position="118"/>
    </location>
</feature>
<proteinExistence type="inferred from homology"/>
<comment type="PTM">
    <text evidence="9 12">Is synthesized initially as an inactive proenzyme, which is activated by self-cleavage at a specific serine bond to produce a beta-subunit with a hydroxyl group at its C-terminus and an alpha-subunit with a pyruvoyl group at its N-terminus.</text>
</comment>
<feature type="modified residue" description="Pyruvic acid (Ser)" evidence="9 12">
    <location>
        <position position="25"/>
    </location>
</feature>
<name>A0A4R9JG90_9LEPT</name>
<dbReference type="InterPro" id="IPR009010">
    <property type="entry name" value="Asp_de-COase-like_dom_sf"/>
</dbReference>
<dbReference type="GO" id="GO:0015940">
    <property type="term" value="P:pantothenate biosynthetic process"/>
    <property type="evidence" value="ECO:0007669"/>
    <property type="project" value="UniProtKB-UniRule"/>
</dbReference>
<comment type="similarity">
    <text evidence="9">Belongs to the PanD family.</text>
</comment>
<dbReference type="PANTHER" id="PTHR21012:SF0">
    <property type="entry name" value="ASPARTATE 1-DECARBOXYLASE"/>
    <property type="match status" value="1"/>
</dbReference>
<keyword evidence="6 9" id="KW-0456">Lyase</keyword>
<comment type="function">
    <text evidence="9">Catalyzes the pyruvoyl-dependent decarboxylation of aspartate to produce beta-alanine.</text>
</comment>
<feature type="active site" description="Schiff-base intermediate with substrate; via pyruvic acid" evidence="9 10">
    <location>
        <position position="25"/>
    </location>
</feature>
<dbReference type="UniPathway" id="UPA00028">
    <property type="reaction ID" value="UER00002"/>
</dbReference>
<dbReference type="GO" id="GO:0006523">
    <property type="term" value="P:alanine biosynthetic process"/>
    <property type="evidence" value="ECO:0007669"/>
    <property type="project" value="InterPro"/>
</dbReference>
<evidence type="ECO:0000256" key="7">
    <source>
        <dbReference type="ARBA" id="ARBA00023270"/>
    </source>
</evidence>
<dbReference type="PIRSF" id="PIRSF006246">
    <property type="entry name" value="Asp_decarbox"/>
    <property type="match status" value="1"/>
</dbReference>
<evidence type="ECO:0000256" key="11">
    <source>
        <dbReference type="PIRSR" id="PIRSR006246-2"/>
    </source>
</evidence>
<reference evidence="14" key="1">
    <citation type="journal article" date="2019" name="PLoS Negl. Trop. Dis.">
        <title>Revisiting the worldwide diversity of Leptospira species in the environment.</title>
        <authorList>
            <person name="Vincent A.T."/>
            <person name="Schiettekatte O."/>
            <person name="Bourhy P."/>
            <person name="Veyrier F.J."/>
            <person name="Picardeau M."/>
        </authorList>
    </citation>
    <scope>NUCLEOTIDE SEQUENCE [LARGE SCALE GENOMIC DNA]</scope>
    <source>
        <strain evidence="14">201702692</strain>
    </source>
</reference>
<keyword evidence="8 9" id="KW-0670">Pyruvate</keyword>
<evidence type="ECO:0000256" key="3">
    <source>
        <dbReference type="ARBA" id="ARBA00022793"/>
    </source>
</evidence>
<keyword evidence="4 9" id="KW-0068">Autocatalytic cleavage</keyword>
<evidence type="ECO:0000313" key="14">
    <source>
        <dbReference type="EMBL" id="TGL40978.1"/>
    </source>
</evidence>
<feature type="binding site" evidence="9 11">
    <location>
        <position position="57"/>
    </location>
    <ligand>
        <name>substrate</name>
    </ligand>
</feature>
<dbReference type="Proteomes" id="UP000298125">
    <property type="component" value="Unassembled WGS sequence"/>
</dbReference>
<evidence type="ECO:0000256" key="10">
    <source>
        <dbReference type="PIRSR" id="PIRSR006246-1"/>
    </source>
</evidence>
<dbReference type="EC" id="4.1.1.11" evidence="9"/>
<evidence type="ECO:0000256" key="4">
    <source>
        <dbReference type="ARBA" id="ARBA00022813"/>
    </source>
</evidence>
<dbReference type="Gene3D" id="2.40.40.20">
    <property type="match status" value="1"/>
</dbReference>
<comment type="subcellular location">
    <subcellularLocation>
        <location evidence="9">Cytoplasm</location>
    </subcellularLocation>
</comment>
<dbReference type="CDD" id="cd06919">
    <property type="entry name" value="Asp_decarbox"/>
    <property type="match status" value="1"/>
</dbReference>
<accession>A0A4R9JG90</accession>
<dbReference type="AlphaFoldDB" id="A0A4R9JG90"/>
<protein>
    <recommendedName>
        <fullName evidence="9">Aspartate 1-decarboxylase</fullName>
        <ecNumber evidence="9">4.1.1.11</ecNumber>
    </recommendedName>
    <alternativeName>
        <fullName evidence="9">Aspartate alpha-decarboxylase</fullName>
    </alternativeName>
    <component>
        <recommendedName>
            <fullName evidence="9">Aspartate 1-decarboxylase beta chain</fullName>
        </recommendedName>
    </component>
    <component>
        <recommendedName>
            <fullName evidence="9">Aspartate 1-decarboxylase alpha chain</fullName>
        </recommendedName>
    </component>
</protein>
<evidence type="ECO:0000256" key="8">
    <source>
        <dbReference type="ARBA" id="ARBA00023317"/>
    </source>
</evidence>
<dbReference type="HAMAP" id="MF_00446">
    <property type="entry name" value="PanD"/>
    <property type="match status" value="1"/>
</dbReference>
<keyword evidence="7 9" id="KW-0704">Schiff base</keyword>
<keyword evidence="5 9" id="KW-0865">Zymogen</keyword>
<dbReference type="OrthoDB" id="9803983at2"/>
<dbReference type="Pfam" id="PF02261">
    <property type="entry name" value="Asp_decarbox"/>
    <property type="match status" value="1"/>
</dbReference>
<evidence type="ECO:0000256" key="2">
    <source>
        <dbReference type="ARBA" id="ARBA00022655"/>
    </source>
</evidence>
<dbReference type="PANTHER" id="PTHR21012">
    <property type="entry name" value="ASPARTATE 1-DECARBOXYLASE"/>
    <property type="match status" value="1"/>
</dbReference>
<dbReference type="SUPFAM" id="SSF50692">
    <property type="entry name" value="ADC-like"/>
    <property type="match status" value="1"/>
</dbReference>
<dbReference type="GO" id="GO:0005829">
    <property type="term" value="C:cytosol"/>
    <property type="evidence" value="ECO:0007669"/>
    <property type="project" value="TreeGrafter"/>
</dbReference>
<evidence type="ECO:0000256" key="6">
    <source>
        <dbReference type="ARBA" id="ARBA00023239"/>
    </source>
</evidence>
<comment type="pathway">
    <text evidence="9">Cofactor biosynthesis; (R)-pantothenate biosynthesis; beta-alanine from L-aspartate: step 1/1.</text>
</comment>
<comment type="subunit">
    <text evidence="9">Heterooctamer of four alpha and four beta subunits.</text>
</comment>
<gene>
    <name evidence="9" type="primary">panD</name>
    <name evidence="14" type="ORF">EHQ49_09290</name>
</gene>
<comment type="catalytic activity">
    <reaction evidence="9">
        <text>L-aspartate + H(+) = beta-alanine + CO2</text>
        <dbReference type="Rhea" id="RHEA:19497"/>
        <dbReference type="ChEBI" id="CHEBI:15378"/>
        <dbReference type="ChEBI" id="CHEBI:16526"/>
        <dbReference type="ChEBI" id="CHEBI:29991"/>
        <dbReference type="ChEBI" id="CHEBI:57966"/>
        <dbReference type="EC" id="4.1.1.11"/>
    </reaction>
</comment>
<organism evidence="14 15">
    <name type="scientific">Leptospira perdikensis</name>
    <dbReference type="NCBI Taxonomy" id="2484948"/>
    <lineage>
        <taxon>Bacteria</taxon>
        <taxon>Pseudomonadati</taxon>
        <taxon>Spirochaetota</taxon>
        <taxon>Spirochaetia</taxon>
        <taxon>Leptospirales</taxon>
        <taxon>Leptospiraceae</taxon>
        <taxon>Leptospira</taxon>
    </lineage>
</organism>
<evidence type="ECO:0000256" key="5">
    <source>
        <dbReference type="ARBA" id="ARBA00023145"/>
    </source>
</evidence>
<keyword evidence="3 9" id="KW-0210">Decarboxylase</keyword>
<keyword evidence="1 9" id="KW-0963">Cytoplasm</keyword>
<evidence type="ECO:0000256" key="12">
    <source>
        <dbReference type="PIRSR" id="PIRSR006246-3"/>
    </source>
</evidence>
<comment type="cofactor">
    <cofactor evidence="9 10">
        <name>pyruvate</name>
        <dbReference type="ChEBI" id="CHEBI:15361"/>
    </cofactor>
    <text evidence="9 10">Binds 1 pyruvoyl group covalently per subunit.</text>
</comment>
<dbReference type="EMBL" id="RQGA01000009">
    <property type="protein sequence ID" value="TGL40978.1"/>
    <property type="molecule type" value="Genomic_DNA"/>
</dbReference>
<evidence type="ECO:0000256" key="1">
    <source>
        <dbReference type="ARBA" id="ARBA00022490"/>
    </source>
</evidence>
<sequence>MIITVCKGKIHRAVVTEAELHYEGSLTVDQDLMDLAGMRPYEQVSVVNVNNGARFETYLIVGERGSGTICLNGAAARLGMKGDKVIIITYGQVVEKELPTDYKPKVVFVDENNRPKKA</sequence>
<dbReference type="RefSeq" id="WP_135578678.1">
    <property type="nucleotide sequence ID" value="NZ_RQGA01000009.1"/>
</dbReference>